<dbReference type="Proteomes" id="UP000276061">
    <property type="component" value="Unassembled WGS sequence"/>
</dbReference>
<dbReference type="SUPFAM" id="SSF75169">
    <property type="entry name" value="DsrEFH-like"/>
    <property type="match status" value="1"/>
</dbReference>
<dbReference type="GO" id="GO:0002143">
    <property type="term" value="P:tRNA wobble position uridine thiolation"/>
    <property type="evidence" value="ECO:0007669"/>
    <property type="project" value="InterPro"/>
</dbReference>
<dbReference type="Proteomes" id="UP000271870">
    <property type="component" value="Unassembled WGS sequence"/>
</dbReference>
<dbReference type="NCBIfam" id="NF010035">
    <property type="entry name" value="PRK13510.1"/>
    <property type="match status" value="1"/>
</dbReference>
<gene>
    <name evidence="3 4" type="primary">tusB</name>
    <name evidence="4" type="ORF">EF878_19110</name>
    <name evidence="5" type="ORF">EFS38_13805</name>
</gene>
<name>A0A3N0FRT2_9GAMM</name>
<dbReference type="EMBL" id="RJLS01000013">
    <property type="protein sequence ID" value="RNM22523.1"/>
    <property type="molecule type" value="Genomic_DNA"/>
</dbReference>
<evidence type="ECO:0000313" key="5">
    <source>
        <dbReference type="EMBL" id="RNM22523.1"/>
    </source>
</evidence>
<proteinExistence type="inferred from homology"/>
<dbReference type="GO" id="GO:1990228">
    <property type="term" value="C:sulfurtransferase complex"/>
    <property type="evidence" value="ECO:0007669"/>
    <property type="project" value="TreeGrafter"/>
</dbReference>
<dbReference type="HAMAP" id="MF_01564">
    <property type="entry name" value="Thiourid_synth_B"/>
    <property type="match status" value="1"/>
</dbReference>
<keyword evidence="2 3" id="KW-0819">tRNA processing</keyword>
<dbReference type="GO" id="GO:0016740">
    <property type="term" value="F:transferase activity"/>
    <property type="evidence" value="ECO:0007669"/>
    <property type="project" value="UniProtKB-KW"/>
</dbReference>
<sequence length="95" mass="10353">MLHTLAHSPYHTDLDALLRNVGDGDAILLLQDGVIAALANVPGCERLLSSDVAVYALKEDVEARGLIAQISTEIVLIDYTEFVQLTALHSRQLAW</sequence>
<dbReference type="PANTHER" id="PTHR37526">
    <property type="entry name" value="PROTEIN TUSB"/>
    <property type="match status" value="1"/>
</dbReference>
<dbReference type="PANTHER" id="PTHR37526:SF1">
    <property type="entry name" value="PROTEIN TUSB"/>
    <property type="match status" value="1"/>
</dbReference>
<evidence type="ECO:0000256" key="1">
    <source>
        <dbReference type="ARBA" id="ARBA00022490"/>
    </source>
</evidence>
<dbReference type="InterPro" id="IPR027396">
    <property type="entry name" value="DsrEFH-like"/>
</dbReference>
<comment type="subcellular location">
    <subcellularLocation>
        <location evidence="3">Cytoplasm</location>
    </subcellularLocation>
</comment>
<dbReference type="Pfam" id="PF04077">
    <property type="entry name" value="DsrH"/>
    <property type="match status" value="1"/>
</dbReference>
<dbReference type="NCBIfam" id="TIGR03011">
    <property type="entry name" value="sulf_tusB_dsrH"/>
    <property type="match status" value="1"/>
</dbReference>
<dbReference type="AlphaFoldDB" id="A0A3N0FRT2"/>
<keyword evidence="1 3" id="KW-0963">Cytoplasm</keyword>
<comment type="function">
    <text evidence="3">Part of a sulfur-relay system required for 2-thiolation of 5-methylaminomethyl-2-thiouridine (mnm(5)s(2)U) at tRNA wobble positions.</text>
</comment>
<reference evidence="6 7" key="1">
    <citation type="submission" date="2018-11" db="EMBL/GenBank/DDBJ databases">
        <title>Characterization of surface water Dickeya isolates.</title>
        <authorList>
            <person name="Van Gijsegem F."/>
            <person name="Pedron J."/>
        </authorList>
    </citation>
    <scope>NUCLEOTIDE SEQUENCE [LARGE SCALE GENOMIC DNA]</scope>
    <source>
        <strain evidence="4 7">FVG1-MFV-O17</strain>
        <strain evidence="5 6">FVG10-MFV-A16</strain>
    </source>
</reference>
<keyword evidence="6" id="KW-1185">Reference proteome</keyword>
<dbReference type="EMBL" id="RJLR01000042">
    <property type="protein sequence ID" value="RNM02781.1"/>
    <property type="molecule type" value="Genomic_DNA"/>
</dbReference>
<comment type="caution">
    <text evidence="4">The sequence shown here is derived from an EMBL/GenBank/DDBJ whole genome shotgun (WGS) entry which is preliminary data.</text>
</comment>
<dbReference type="OrthoDB" id="9795117at2"/>
<dbReference type="Gene3D" id="3.40.1260.10">
    <property type="entry name" value="DsrEFH-like"/>
    <property type="match status" value="1"/>
</dbReference>
<comment type="similarity">
    <text evidence="3">Belongs to the DsrH/TusB family.</text>
</comment>
<accession>A0A3N0FRT2</accession>
<protein>
    <recommendedName>
        <fullName evidence="3">Protein TusB</fullName>
    </recommendedName>
    <alternativeName>
        <fullName evidence="3">tRNA 2-thiouridine synthesizing protein B</fullName>
    </alternativeName>
</protein>
<dbReference type="RefSeq" id="WP_033570866.1">
    <property type="nucleotide sequence ID" value="NZ_JBPWOM010000057.1"/>
</dbReference>
<evidence type="ECO:0000256" key="3">
    <source>
        <dbReference type="HAMAP-Rule" id="MF_01564"/>
    </source>
</evidence>
<evidence type="ECO:0000256" key="2">
    <source>
        <dbReference type="ARBA" id="ARBA00022694"/>
    </source>
</evidence>
<evidence type="ECO:0000313" key="7">
    <source>
        <dbReference type="Proteomes" id="UP000276061"/>
    </source>
</evidence>
<dbReference type="InterPro" id="IPR023526">
    <property type="entry name" value="Sulphur_relay_TusB"/>
</dbReference>
<evidence type="ECO:0000313" key="4">
    <source>
        <dbReference type="EMBL" id="RNM02781.1"/>
    </source>
</evidence>
<comment type="subunit">
    <text evidence="3">Heterohexamer, formed by a dimer of trimers. The hexameric TusBCD complex contains 2 copies each of TusB, TusC and TusD. The TusBCD complex interacts with TusE.</text>
</comment>
<evidence type="ECO:0000313" key="6">
    <source>
        <dbReference type="Proteomes" id="UP000271870"/>
    </source>
</evidence>
<dbReference type="InterPro" id="IPR007215">
    <property type="entry name" value="Sulphur_relay_TusB/DsrH"/>
</dbReference>
<organism evidence="4 7">
    <name type="scientific">Dickeya undicola</name>
    <dbReference type="NCBI Taxonomy" id="1577887"/>
    <lineage>
        <taxon>Bacteria</taxon>
        <taxon>Pseudomonadati</taxon>
        <taxon>Pseudomonadota</taxon>
        <taxon>Gammaproteobacteria</taxon>
        <taxon>Enterobacterales</taxon>
        <taxon>Pectobacteriaceae</taxon>
        <taxon>Dickeya</taxon>
    </lineage>
</organism>
<keyword evidence="4" id="KW-0808">Transferase</keyword>